<evidence type="ECO:0000313" key="2">
    <source>
        <dbReference type="Proteomes" id="UP000549343"/>
    </source>
</evidence>
<gene>
    <name evidence="1" type="ORF">F4557_000267</name>
</gene>
<accession>A0A7W7I7E4</accession>
<proteinExistence type="predicted"/>
<sequence>MYDMDLAKLSRRVIHLRTEQLRGRHDRITKGRRVAITWNEKNGGQKTSPPVALWRIDEPLFTIQWQLEAYVTPTHDRLRSYQTLWPEVVSIDRRASMTSSACPR</sequence>
<protein>
    <submittedName>
        <fullName evidence="1">Uncharacterized protein</fullName>
    </submittedName>
</protein>
<dbReference type="AlphaFoldDB" id="A0A7W7I7E4"/>
<comment type="caution">
    <text evidence="1">The sequence shown here is derived from an EMBL/GenBank/DDBJ whole genome shotgun (WGS) entry which is preliminary data.</text>
</comment>
<reference evidence="1 2" key="1">
    <citation type="submission" date="2020-08" db="EMBL/GenBank/DDBJ databases">
        <title>Sequencing the genomes of 1000 actinobacteria strains.</title>
        <authorList>
            <person name="Klenk H.-P."/>
        </authorList>
    </citation>
    <scope>NUCLEOTIDE SEQUENCE [LARGE SCALE GENOMIC DNA]</scope>
    <source>
        <strain evidence="1 2">DSM 44772</strain>
    </source>
</reference>
<dbReference type="Proteomes" id="UP000549343">
    <property type="component" value="Unassembled WGS sequence"/>
</dbReference>
<dbReference type="EMBL" id="JACHMV010000001">
    <property type="protein sequence ID" value="MBB4771849.1"/>
    <property type="molecule type" value="Genomic_DNA"/>
</dbReference>
<evidence type="ECO:0000313" key="1">
    <source>
        <dbReference type="EMBL" id="MBB4771849.1"/>
    </source>
</evidence>
<organism evidence="1 2">
    <name type="scientific">Actinomadura livida</name>
    <dbReference type="NCBI Taxonomy" id="79909"/>
    <lineage>
        <taxon>Bacteria</taxon>
        <taxon>Bacillati</taxon>
        <taxon>Actinomycetota</taxon>
        <taxon>Actinomycetes</taxon>
        <taxon>Streptosporangiales</taxon>
        <taxon>Thermomonosporaceae</taxon>
        <taxon>Actinomadura</taxon>
    </lineage>
</organism>
<name>A0A7W7I7E4_9ACTN</name>